<dbReference type="OrthoDB" id="80147at2"/>
<dbReference type="Proteomes" id="UP000043699">
    <property type="component" value="Unassembled WGS sequence"/>
</dbReference>
<dbReference type="EMBL" id="CCXS01000001">
    <property type="protein sequence ID" value="CEG23763.1"/>
    <property type="molecule type" value="Genomic_DNA"/>
</dbReference>
<dbReference type="RefSeq" id="WP_052652710.1">
    <property type="nucleotide sequence ID" value="NZ_CCXS01000001.1"/>
</dbReference>
<organism evidence="1 2">
    <name type="scientific">Planococcus massiliensis</name>
    <dbReference type="NCBI Taxonomy" id="1499687"/>
    <lineage>
        <taxon>Bacteria</taxon>
        <taxon>Bacillati</taxon>
        <taxon>Bacillota</taxon>
        <taxon>Bacilli</taxon>
        <taxon>Bacillales</taxon>
        <taxon>Caryophanaceae</taxon>
        <taxon>Planococcus</taxon>
    </lineage>
</organism>
<accession>A0A098EN92</accession>
<gene>
    <name evidence="1" type="ORF">BN1080_02768</name>
</gene>
<dbReference type="AlphaFoldDB" id="A0A098EN92"/>
<name>A0A098EN92_9BACL</name>
<dbReference type="STRING" id="1499687.BN1080_02768"/>
<protein>
    <submittedName>
        <fullName evidence="1">Uncharacterized protein</fullName>
    </submittedName>
</protein>
<reference evidence="1 2" key="1">
    <citation type="submission" date="2014-09" db="EMBL/GenBank/DDBJ databases">
        <authorList>
            <person name="Urmite Genomes Urmite Genomes"/>
        </authorList>
    </citation>
    <scope>NUCLEOTIDE SEQUENCE [LARGE SCALE GENOMIC DNA]</scope>
    <source>
        <strain evidence="1 2">ES2</strain>
    </source>
</reference>
<proteinExistence type="predicted"/>
<evidence type="ECO:0000313" key="2">
    <source>
        <dbReference type="Proteomes" id="UP000043699"/>
    </source>
</evidence>
<evidence type="ECO:0000313" key="1">
    <source>
        <dbReference type="EMBL" id="CEG23763.1"/>
    </source>
</evidence>
<sequence length="143" mass="16791">MNYQELVEKEAYHLTFQGFEQTKGANKSLTVRFDGSPNETELLIGNPQTLERWQISFSSYAFYSATFEDFTVAKEHEVYQGYAFRIYEKSDLMDRLRTDANLEVQERNRGKIYRHYSFACMEHQVDVVSCDEPSTKMLCSYSN</sequence>
<keyword evidence="2" id="KW-1185">Reference proteome</keyword>